<dbReference type="PRINTS" id="PR00162">
    <property type="entry name" value="RIESKE"/>
</dbReference>
<organism evidence="11 12">
    <name type="scientific">Streptacidiphilus cavernicola</name>
    <dbReference type="NCBI Taxonomy" id="3342716"/>
    <lineage>
        <taxon>Bacteria</taxon>
        <taxon>Bacillati</taxon>
        <taxon>Actinomycetota</taxon>
        <taxon>Actinomycetes</taxon>
        <taxon>Kitasatosporales</taxon>
        <taxon>Streptomycetaceae</taxon>
        <taxon>Streptacidiphilus</taxon>
    </lineage>
</organism>
<comment type="caution">
    <text evidence="11">The sequence shown here is derived from an EMBL/GenBank/DDBJ whole genome shotgun (WGS) entry which is preliminary data.</text>
</comment>
<evidence type="ECO:0000256" key="7">
    <source>
        <dbReference type="ARBA" id="ARBA00023157"/>
    </source>
</evidence>
<gene>
    <name evidence="11" type="ORF">ACEZDE_22865</name>
</gene>
<evidence type="ECO:0000256" key="9">
    <source>
        <dbReference type="ARBA" id="ARBA00034078"/>
    </source>
</evidence>
<keyword evidence="6" id="KW-0411">Iron-sulfur</keyword>
<keyword evidence="12" id="KW-1185">Reference proteome</keyword>
<dbReference type="InterPro" id="IPR005805">
    <property type="entry name" value="Rieske_Fe-S_prot_C"/>
</dbReference>
<dbReference type="SUPFAM" id="SSF50022">
    <property type="entry name" value="ISP domain"/>
    <property type="match status" value="1"/>
</dbReference>
<evidence type="ECO:0000256" key="5">
    <source>
        <dbReference type="ARBA" id="ARBA00023004"/>
    </source>
</evidence>
<sequence length="174" mass="16125">MTDEASQQHSSSVPAAVHGRRTVLAGVGVVGIATALTACGSSSSTTSAGSGAGAGAGAGATSGAAAPSSAAAGGAAGGGTALGATKDVPVGGGKVFAAEKVVVTQPTAGEFKAFTAICTHMGCTVGSVSGGTINCPCHGSQYHIADGSVARGPAPSALAPETITVANGEITLDS</sequence>
<proteinExistence type="predicted"/>
<evidence type="ECO:0000256" key="8">
    <source>
        <dbReference type="ARBA" id="ARBA00029586"/>
    </source>
</evidence>
<keyword evidence="5" id="KW-0408">Iron</keyword>
<dbReference type="Proteomes" id="UP001592531">
    <property type="component" value="Unassembled WGS sequence"/>
</dbReference>
<comment type="function">
    <text evidence="1">Iron-sulfur subunit of the cytochrome bc1 complex, an essential component of the respiratory electron transport chain required for ATP synthesis. The bc1 complex catalyzes the oxidation of menaquinol and the reduction of cytochrome c in the respiratory chain. The bc1 complex operates through a Q-cycle mechanism that couples electron transfer to generation of the proton gradient that drives ATP synthesis.</text>
</comment>
<dbReference type="CDD" id="cd03467">
    <property type="entry name" value="Rieske"/>
    <property type="match status" value="1"/>
</dbReference>
<name>A0ABV6W0T3_9ACTN</name>
<evidence type="ECO:0000313" key="12">
    <source>
        <dbReference type="Proteomes" id="UP001592531"/>
    </source>
</evidence>
<evidence type="ECO:0000256" key="3">
    <source>
        <dbReference type="ARBA" id="ARBA00022714"/>
    </source>
</evidence>
<reference evidence="11 12" key="1">
    <citation type="submission" date="2024-09" db="EMBL/GenBank/DDBJ databases">
        <authorList>
            <person name="Lee S.D."/>
        </authorList>
    </citation>
    <scope>NUCLEOTIDE SEQUENCE [LARGE SCALE GENOMIC DNA]</scope>
    <source>
        <strain evidence="11 12">N8-3</strain>
    </source>
</reference>
<evidence type="ECO:0000256" key="1">
    <source>
        <dbReference type="ARBA" id="ARBA00002494"/>
    </source>
</evidence>
<dbReference type="InterPro" id="IPR017941">
    <property type="entry name" value="Rieske_2Fe-2S"/>
</dbReference>
<evidence type="ECO:0000313" key="11">
    <source>
        <dbReference type="EMBL" id="MFC1419451.1"/>
    </source>
</evidence>
<dbReference type="EMBL" id="JBHFAB010000018">
    <property type="protein sequence ID" value="MFC1419451.1"/>
    <property type="molecule type" value="Genomic_DNA"/>
</dbReference>
<dbReference type="InterPro" id="IPR014349">
    <property type="entry name" value="Rieske_Fe-S_prot"/>
</dbReference>
<keyword evidence="7" id="KW-1015">Disulfide bond</keyword>
<accession>A0ABV6W0T3</accession>
<dbReference type="PANTHER" id="PTHR10134">
    <property type="entry name" value="CYTOCHROME B-C1 COMPLEX SUBUNIT RIESKE, MITOCHONDRIAL"/>
    <property type="match status" value="1"/>
</dbReference>
<dbReference type="RefSeq" id="WP_380538778.1">
    <property type="nucleotide sequence ID" value="NZ_JBHFAB010000018.1"/>
</dbReference>
<dbReference type="Pfam" id="PF00355">
    <property type="entry name" value="Rieske"/>
    <property type="match status" value="1"/>
</dbReference>
<comment type="cofactor">
    <cofactor evidence="9">
        <name>[2Fe-2S] cluster</name>
        <dbReference type="ChEBI" id="CHEBI:190135"/>
    </cofactor>
</comment>
<dbReference type="Gene3D" id="2.102.10.10">
    <property type="entry name" value="Rieske [2Fe-2S] iron-sulphur domain"/>
    <property type="match status" value="1"/>
</dbReference>
<protein>
    <recommendedName>
        <fullName evidence="2">Cytochrome bc1 complex Rieske iron-sulfur subunit</fullName>
    </recommendedName>
    <alternativeName>
        <fullName evidence="8">Cytochrome bc1 reductase complex subunit QcrA</fullName>
    </alternativeName>
</protein>
<evidence type="ECO:0000256" key="4">
    <source>
        <dbReference type="ARBA" id="ARBA00022723"/>
    </source>
</evidence>
<evidence type="ECO:0000256" key="6">
    <source>
        <dbReference type="ARBA" id="ARBA00023014"/>
    </source>
</evidence>
<dbReference type="PROSITE" id="PS51296">
    <property type="entry name" value="RIESKE"/>
    <property type="match status" value="1"/>
</dbReference>
<keyword evidence="3" id="KW-0001">2Fe-2S</keyword>
<keyword evidence="4" id="KW-0479">Metal-binding</keyword>
<evidence type="ECO:0000259" key="10">
    <source>
        <dbReference type="PROSITE" id="PS51296"/>
    </source>
</evidence>
<feature type="domain" description="Rieske" evidence="10">
    <location>
        <begin position="80"/>
        <end position="172"/>
    </location>
</feature>
<dbReference type="InterPro" id="IPR036922">
    <property type="entry name" value="Rieske_2Fe-2S_sf"/>
</dbReference>
<evidence type="ECO:0000256" key="2">
    <source>
        <dbReference type="ARBA" id="ARBA00015816"/>
    </source>
</evidence>